<dbReference type="PROSITE" id="PS51186">
    <property type="entry name" value="GNAT"/>
    <property type="match status" value="1"/>
</dbReference>
<dbReference type="PANTHER" id="PTHR43877">
    <property type="entry name" value="AMINOALKYLPHOSPHONATE N-ACETYLTRANSFERASE-RELATED-RELATED"/>
    <property type="match status" value="1"/>
</dbReference>
<evidence type="ECO:0000256" key="1">
    <source>
        <dbReference type="ARBA" id="ARBA00022679"/>
    </source>
</evidence>
<feature type="domain" description="N-acetyltransferase" evidence="3">
    <location>
        <begin position="36"/>
        <end position="201"/>
    </location>
</feature>
<dbReference type="GO" id="GO:0016747">
    <property type="term" value="F:acyltransferase activity, transferring groups other than amino-acyl groups"/>
    <property type="evidence" value="ECO:0007669"/>
    <property type="project" value="InterPro"/>
</dbReference>
<sequence length="203" mass="21701">MTDPVDQQFQIVSGFPEDQRETAAALFWQAFSGKLGKILAPDDKALSLIARLLDSDFSISALDKDGELKGMAGFKTKEGALVAGSLSDMTAVYGLFGGLWRGIVLDLLEREPEPGLLLMDGIFVSAEARGLGVGTALLNAICSAAVARGCSRVRLDVIDTNLRARALYERSGFVPAGTEETGPFKYIFGFSSATRMEKPMQAA</sequence>
<accession>A0A0M7AH31</accession>
<organism evidence="4 5">
    <name type="scientific">Roseibium alexandrii</name>
    <dbReference type="NCBI Taxonomy" id="388408"/>
    <lineage>
        <taxon>Bacteria</taxon>
        <taxon>Pseudomonadati</taxon>
        <taxon>Pseudomonadota</taxon>
        <taxon>Alphaproteobacteria</taxon>
        <taxon>Hyphomicrobiales</taxon>
        <taxon>Stappiaceae</taxon>
        <taxon>Roseibium</taxon>
    </lineage>
</organism>
<keyword evidence="5" id="KW-1185">Reference proteome</keyword>
<keyword evidence="1 4" id="KW-0808">Transferase</keyword>
<dbReference type="InterPro" id="IPR016181">
    <property type="entry name" value="Acyl_CoA_acyltransferase"/>
</dbReference>
<name>A0A0M7AH31_9HYPH</name>
<keyword evidence="2" id="KW-0012">Acyltransferase</keyword>
<dbReference type="EMBL" id="CXWD01000016">
    <property type="protein sequence ID" value="CTQ73891.1"/>
    <property type="molecule type" value="Genomic_DNA"/>
</dbReference>
<protein>
    <submittedName>
        <fullName evidence="4">Putative acetyltransferase</fullName>
    </submittedName>
</protein>
<dbReference type="Gene3D" id="3.40.630.30">
    <property type="match status" value="1"/>
</dbReference>
<evidence type="ECO:0000256" key="2">
    <source>
        <dbReference type="ARBA" id="ARBA00023315"/>
    </source>
</evidence>
<dbReference type="InterPro" id="IPR000182">
    <property type="entry name" value="GNAT_dom"/>
</dbReference>
<proteinExistence type="predicted"/>
<dbReference type="SUPFAM" id="SSF55729">
    <property type="entry name" value="Acyl-CoA N-acyltransferases (Nat)"/>
    <property type="match status" value="1"/>
</dbReference>
<dbReference type="Pfam" id="PF00583">
    <property type="entry name" value="Acetyltransf_1"/>
    <property type="match status" value="1"/>
</dbReference>
<dbReference type="Proteomes" id="UP000053235">
    <property type="component" value="Unassembled WGS sequence"/>
</dbReference>
<dbReference type="OrthoDB" id="273614at2"/>
<evidence type="ECO:0000259" key="3">
    <source>
        <dbReference type="PROSITE" id="PS51186"/>
    </source>
</evidence>
<gene>
    <name evidence="4" type="ORF">LAX5112_03683</name>
</gene>
<dbReference type="PANTHER" id="PTHR43877:SF2">
    <property type="entry name" value="AMINOALKYLPHOSPHONATE N-ACETYLTRANSFERASE-RELATED"/>
    <property type="match status" value="1"/>
</dbReference>
<dbReference type="RefSeq" id="WP_055673028.1">
    <property type="nucleotide sequence ID" value="NZ_CXWD01000016.1"/>
</dbReference>
<dbReference type="CDD" id="cd04301">
    <property type="entry name" value="NAT_SF"/>
    <property type="match status" value="1"/>
</dbReference>
<dbReference type="InterPro" id="IPR050832">
    <property type="entry name" value="Bact_Acetyltransf"/>
</dbReference>
<evidence type="ECO:0000313" key="4">
    <source>
        <dbReference type="EMBL" id="CTQ73891.1"/>
    </source>
</evidence>
<evidence type="ECO:0000313" key="5">
    <source>
        <dbReference type="Proteomes" id="UP000053235"/>
    </source>
</evidence>
<reference evidence="5" key="1">
    <citation type="submission" date="2015-07" db="EMBL/GenBank/DDBJ databases">
        <authorList>
            <person name="Rodrigo-Torres Lidia"/>
            <person name="Arahal R.David."/>
        </authorList>
    </citation>
    <scope>NUCLEOTIDE SEQUENCE [LARGE SCALE GENOMIC DNA]</scope>
    <source>
        <strain evidence="5">CECT 5112</strain>
    </source>
</reference>
<dbReference type="STRING" id="388408.LAX5112_03683"/>
<dbReference type="AlphaFoldDB" id="A0A0M7AH31"/>